<evidence type="ECO:0000256" key="4">
    <source>
        <dbReference type="ARBA" id="ARBA00022729"/>
    </source>
</evidence>
<evidence type="ECO:0000259" key="7">
    <source>
        <dbReference type="Pfam" id="PF16822"/>
    </source>
</evidence>
<evidence type="ECO:0000313" key="8">
    <source>
        <dbReference type="EMBL" id="MBS5332045.1"/>
    </source>
</evidence>
<evidence type="ECO:0000256" key="3">
    <source>
        <dbReference type="ARBA" id="ARBA00022679"/>
    </source>
</evidence>
<name>A0A943HKD7_9FIRM</name>
<evidence type="ECO:0000256" key="2">
    <source>
        <dbReference type="ARBA" id="ARBA00005182"/>
    </source>
</evidence>
<reference evidence="8" key="1">
    <citation type="submission" date="2021-02" db="EMBL/GenBank/DDBJ databases">
        <title>Infant gut strain persistence is associated with maternal origin, phylogeny, and functional potential including surface adhesion and iron acquisition.</title>
        <authorList>
            <person name="Lou Y.C."/>
        </authorList>
    </citation>
    <scope>NUCLEOTIDE SEQUENCE</scope>
    <source>
        <strain evidence="8">L3_101_000M1_dasL3_101_000M1_concoct_87</strain>
    </source>
</reference>
<accession>A0A943HKD7</accession>
<protein>
    <recommendedName>
        <fullName evidence="7">AlgX/AlgJ SGNH hydrolase-like domain-containing protein</fullName>
    </recommendedName>
</protein>
<evidence type="ECO:0000256" key="1">
    <source>
        <dbReference type="ARBA" id="ARBA00004418"/>
    </source>
</evidence>
<evidence type="ECO:0000256" key="5">
    <source>
        <dbReference type="ARBA" id="ARBA00022764"/>
    </source>
</evidence>
<evidence type="ECO:0000313" key="9">
    <source>
        <dbReference type="Proteomes" id="UP000759273"/>
    </source>
</evidence>
<dbReference type="Pfam" id="PF16822">
    <property type="entry name" value="ALGX"/>
    <property type="match status" value="1"/>
</dbReference>
<comment type="subcellular location">
    <subcellularLocation>
        <location evidence="1">Periplasm</location>
    </subcellularLocation>
</comment>
<dbReference type="EMBL" id="JAGZGG010000010">
    <property type="protein sequence ID" value="MBS5332045.1"/>
    <property type="molecule type" value="Genomic_DNA"/>
</dbReference>
<dbReference type="GO" id="GO:0016740">
    <property type="term" value="F:transferase activity"/>
    <property type="evidence" value="ECO:0007669"/>
    <property type="project" value="UniProtKB-KW"/>
</dbReference>
<keyword evidence="3" id="KW-0808">Transferase</keyword>
<keyword evidence="4" id="KW-0732">Signal</keyword>
<gene>
    <name evidence="8" type="ORF">KHY36_05885</name>
</gene>
<dbReference type="Proteomes" id="UP000759273">
    <property type="component" value="Unassembled WGS sequence"/>
</dbReference>
<dbReference type="GO" id="GO:0042597">
    <property type="term" value="C:periplasmic space"/>
    <property type="evidence" value="ECO:0007669"/>
    <property type="project" value="UniProtKB-SubCell"/>
</dbReference>
<keyword evidence="6" id="KW-0016">Alginate biosynthesis</keyword>
<sequence>MRKAGKIAFVGAFCAVIGLAFPVFNVFSKQLSMDSHENRLMTGLPQVLNSPLRELPRNLDNFLVDNSPFRYQFVLVNAGLDYALFGTSQSDQVLPGKQGWLFYKDGPNAAQPMANYQGLTELNDSAEVLAEASAGLQILNDRLAANGCTLVLDLTPSKDRIYREYMPDGYPIVNEQNRTDLMAAYLQSHTTVPVVWRYDVLRSQARQNSERLLYYKTDTHWNSIGALIGLDGIFEALDMPTLSPDAYPVEADGTTTGDMANVAALYASLPAEETYTVPGYAQLFEKDGRAVRVIGDSFSEYYMPYLQARFTNSWREHIDTFTMDMVDHPGCDILILEFNERSLDKLLAILEAF</sequence>
<feature type="domain" description="AlgX/AlgJ SGNH hydrolase-like" evidence="7">
    <location>
        <begin position="93"/>
        <end position="307"/>
    </location>
</feature>
<keyword evidence="5" id="KW-0574">Periplasm</keyword>
<comment type="pathway">
    <text evidence="2">Glycan biosynthesis; alginate biosynthesis.</text>
</comment>
<organism evidence="8 9">
    <name type="scientific">Subdoligranulum variabile</name>
    <dbReference type="NCBI Taxonomy" id="214851"/>
    <lineage>
        <taxon>Bacteria</taxon>
        <taxon>Bacillati</taxon>
        <taxon>Bacillota</taxon>
        <taxon>Clostridia</taxon>
        <taxon>Eubacteriales</taxon>
        <taxon>Oscillospiraceae</taxon>
        <taxon>Subdoligranulum</taxon>
    </lineage>
</organism>
<proteinExistence type="predicted"/>
<dbReference type="GO" id="GO:0042121">
    <property type="term" value="P:alginic acid biosynthetic process"/>
    <property type="evidence" value="ECO:0007669"/>
    <property type="project" value="UniProtKB-KW"/>
</dbReference>
<dbReference type="InterPro" id="IPR031811">
    <property type="entry name" value="ALGX/ALGJ_SGNH-like"/>
</dbReference>
<dbReference type="AlphaFoldDB" id="A0A943HKD7"/>
<comment type="caution">
    <text evidence="8">The sequence shown here is derived from an EMBL/GenBank/DDBJ whole genome shotgun (WGS) entry which is preliminary data.</text>
</comment>
<evidence type="ECO:0000256" key="6">
    <source>
        <dbReference type="ARBA" id="ARBA00022841"/>
    </source>
</evidence>